<dbReference type="SUPFAM" id="SSF53474">
    <property type="entry name" value="alpha/beta-Hydrolases"/>
    <property type="match status" value="1"/>
</dbReference>
<dbReference type="PANTHER" id="PTHR11802">
    <property type="entry name" value="SERINE PROTEASE FAMILY S10 SERINE CARBOXYPEPTIDASE"/>
    <property type="match status" value="1"/>
</dbReference>
<dbReference type="PANTHER" id="PTHR11802:SF224">
    <property type="entry name" value="SERINE CARBOXYPEPTIDASE-LIKE 7 ISOFORM X1"/>
    <property type="match status" value="1"/>
</dbReference>
<dbReference type="AlphaFoldDB" id="A0A7C9F6F9"/>
<reference evidence="2" key="2">
    <citation type="submission" date="2020-07" db="EMBL/GenBank/DDBJ databases">
        <authorList>
            <person name="Vera ALvarez R."/>
            <person name="Arias-Moreno D.M."/>
            <person name="Jimenez-Jacinto V."/>
            <person name="Jimenez-Bremont J.F."/>
            <person name="Swaminathan K."/>
            <person name="Moose S.P."/>
            <person name="Guerrero-Gonzalez M.L."/>
            <person name="Marino-Ramirez L."/>
            <person name="Landsman D."/>
            <person name="Rodriguez-Kessler M."/>
            <person name="Delgado-Sanchez P."/>
        </authorList>
    </citation>
    <scope>NUCLEOTIDE SEQUENCE</scope>
    <source>
        <tissue evidence="2">Cladode</tissue>
    </source>
</reference>
<dbReference type="EMBL" id="GISG01275558">
    <property type="protein sequence ID" value="MBA4677547.1"/>
    <property type="molecule type" value="Transcribed_RNA"/>
</dbReference>
<dbReference type="InterPro" id="IPR001563">
    <property type="entry name" value="Peptidase_S10"/>
</dbReference>
<dbReference type="Pfam" id="PF00450">
    <property type="entry name" value="Peptidase_S10"/>
    <property type="match status" value="1"/>
</dbReference>
<evidence type="ECO:0000313" key="2">
    <source>
        <dbReference type="EMBL" id="MBA4677547.1"/>
    </source>
</evidence>
<dbReference type="PRINTS" id="PR00724">
    <property type="entry name" value="CRBOXYPTASEC"/>
</dbReference>
<protein>
    <submittedName>
        <fullName evidence="2">Uncharacterized protein</fullName>
    </submittedName>
</protein>
<evidence type="ECO:0000256" key="1">
    <source>
        <dbReference type="ARBA" id="ARBA00009431"/>
    </source>
</evidence>
<dbReference type="GO" id="GO:0004185">
    <property type="term" value="F:serine-type carboxypeptidase activity"/>
    <property type="evidence" value="ECO:0007669"/>
    <property type="project" value="InterPro"/>
</dbReference>
<name>A0A7C9F6F9_OPUST</name>
<proteinExistence type="inferred from homology"/>
<comment type="similarity">
    <text evidence="1">Belongs to the peptidase S10 family.</text>
</comment>
<organism evidence="2">
    <name type="scientific">Opuntia streptacantha</name>
    <name type="common">Prickly pear cactus</name>
    <name type="synonym">Opuntia cardona</name>
    <dbReference type="NCBI Taxonomy" id="393608"/>
    <lineage>
        <taxon>Eukaryota</taxon>
        <taxon>Viridiplantae</taxon>
        <taxon>Streptophyta</taxon>
        <taxon>Embryophyta</taxon>
        <taxon>Tracheophyta</taxon>
        <taxon>Spermatophyta</taxon>
        <taxon>Magnoliopsida</taxon>
        <taxon>eudicotyledons</taxon>
        <taxon>Gunneridae</taxon>
        <taxon>Pentapetalae</taxon>
        <taxon>Caryophyllales</taxon>
        <taxon>Cactineae</taxon>
        <taxon>Cactaceae</taxon>
        <taxon>Opuntioideae</taxon>
        <taxon>Opuntia</taxon>
    </lineage>
</organism>
<dbReference type="GO" id="GO:0019748">
    <property type="term" value="P:secondary metabolic process"/>
    <property type="evidence" value="ECO:0007669"/>
    <property type="project" value="TreeGrafter"/>
</dbReference>
<dbReference type="Gene3D" id="3.40.50.1820">
    <property type="entry name" value="alpha/beta hydrolase"/>
    <property type="match status" value="1"/>
</dbReference>
<dbReference type="FunFam" id="3.40.50.1820:FF:000072">
    <property type="entry name" value="Serine carboxypeptidase-like 19"/>
    <property type="match status" value="1"/>
</dbReference>
<reference evidence="2" key="1">
    <citation type="journal article" date="2013" name="J. Plant Res.">
        <title>Effect of fungi and light on seed germination of three Opuntia species from semiarid lands of central Mexico.</title>
        <authorList>
            <person name="Delgado-Sanchez P."/>
            <person name="Jimenez-Bremont J.F."/>
            <person name="Guerrero-Gonzalez Mde L."/>
            <person name="Flores J."/>
        </authorList>
    </citation>
    <scope>NUCLEOTIDE SEQUENCE</scope>
    <source>
        <tissue evidence="2">Cladode</tissue>
    </source>
</reference>
<dbReference type="GO" id="GO:0016747">
    <property type="term" value="F:acyltransferase activity, transferring groups other than amino-acyl groups"/>
    <property type="evidence" value="ECO:0007669"/>
    <property type="project" value="TreeGrafter"/>
</dbReference>
<sequence>MATREIHSFSCTYTPKLHLNVKPFLLFFSLLVLSSISFAATIVKSIPGYPGSLPFRLETGYIGTGEEEEIQLFYYYIKSERDPKTDPLLIWLNGGPGASAVSGLVFEIGPLRFNFPACRQSGVPTFELNPYAWTKVASVVFVDSPVGTGFSYSTTSEGYYSDDITASRHIHEFLRKWLLVEHVEFQENPLYIIGDSYSGITVPLVVQEILNGNKAGIRPLMNLKGYSLGNPLTEELLSSRYEFARRVSLLSDELYEATRQSCHGDYENVDARNTRCLKNLQAISNDLDPLCSYHILEPSLYAPIPPKWSREGDYRWVDIWANDLKVREALHIREGTKPHWVRYNTTLAYTTNVKSSFDYHQNFTKESLHALVYSGDQDLAMPYVGSFAWITRLNLPIIDRWRPWFTKGQVAGYTTKYSNARYHLTFATVKGAGHTAAEYKPQECFNMFTKWLRMQSL</sequence>
<accession>A0A7C9F6F9</accession>
<dbReference type="InterPro" id="IPR029058">
    <property type="entry name" value="AB_hydrolase_fold"/>
</dbReference>
<dbReference type="GO" id="GO:0006508">
    <property type="term" value="P:proteolysis"/>
    <property type="evidence" value="ECO:0007669"/>
    <property type="project" value="InterPro"/>
</dbReference>